<feature type="chain" id="PRO_5032613753" evidence="4">
    <location>
        <begin position="20"/>
        <end position="398"/>
    </location>
</feature>
<keyword evidence="2 3" id="KW-0802">TPR repeat</keyword>
<sequence>MKKFASLLFYFLFALSLMSDETVTHTMLKPTKNKKAEKAYLQATEHYQSKNYEKAEEELKEALKLDPDFIDAANMLGLVYYLQFKKIESINTFEKAIKDAKRLKVSDIMLHLNIALAYESNGMIDNAIDAYNYVITTDTNNPEGYYGLAALLYSTGQEIHALRFFKKAFALYIGNEPTYAAQTLCYICSSYCRIGDYNYAKICYNEIKKHSSILKEIDFEQRDMEAIENSAKAEKAAIKKAKFKFQKYGLNVNKASYLKEIDPPKKFGIPIEKAFEFKDGSGIIYYAFAKETKDSGFDAAYAFIHQTSQKLAGKEPSLADIHSSNIIQDTELKKYLKADVNVLDISVSPVASDVKNYKHFVANTIYRKGEGIIFQIILLKDDDFNLDNLVNAYTLCGF</sequence>
<evidence type="ECO:0000313" key="6">
    <source>
        <dbReference type="Proteomes" id="UP000593915"/>
    </source>
</evidence>
<dbReference type="Pfam" id="PF13181">
    <property type="entry name" value="TPR_8"/>
    <property type="match status" value="1"/>
</dbReference>
<dbReference type="SMART" id="SM00028">
    <property type="entry name" value="TPR"/>
    <property type="match status" value="5"/>
</dbReference>
<dbReference type="InterPro" id="IPR019734">
    <property type="entry name" value="TPR_rpt"/>
</dbReference>
<gene>
    <name evidence="5" type="ORF">IFE08_11365</name>
</gene>
<evidence type="ECO:0000313" key="5">
    <source>
        <dbReference type="EMBL" id="QOW60402.1"/>
    </source>
</evidence>
<keyword evidence="1" id="KW-0677">Repeat</keyword>
<protein>
    <submittedName>
        <fullName evidence="5">Tetratricopeptide repeat protein</fullName>
    </submittedName>
</protein>
<reference evidence="5 6" key="1">
    <citation type="submission" date="2020-09" db="EMBL/GenBank/DDBJ databases">
        <title>Characterization of Treponema spp. from bovine digital dermatitis in Korea.</title>
        <authorList>
            <person name="Espiritu H.M."/>
            <person name="Cho Y.I."/>
            <person name="Mamuad L."/>
        </authorList>
    </citation>
    <scope>NUCLEOTIDE SEQUENCE [LARGE SCALE GENOMIC DNA]</scope>
    <source>
        <strain evidence="5 6">KS1</strain>
    </source>
</reference>
<dbReference type="PANTHER" id="PTHR45586:SF1">
    <property type="entry name" value="LIPOPOLYSACCHARIDE ASSEMBLY PROTEIN B"/>
    <property type="match status" value="1"/>
</dbReference>
<dbReference type="InterPro" id="IPR011990">
    <property type="entry name" value="TPR-like_helical_dom_sf"/>
</dbReference>
<evidence type="ECO:0000256" key="1">
    <source>
        <dbReference type="ARBA" id="ARBA00022737"/>
    </source>
</evidence>
<evidence type="ECO:0000256" key="3">
    <source>
        <dbReference type="PROSITE-ProRule" id="PRU00339"/>
    </source>
</evidence>
<dbReference type="PANTHER" id="PTHR45586">
    <property type="entry name" value="TPR REPEAT-CONTAINING PROTEIN PA4667"/>
    <property type="match status" value="1"/>
</dbReference>
<dbReference type="Gene3D" id="1.25.40.10">
    <property type="entry name" value="Tetratricopeptide repeat domain"/>
    <property type="match status" value="2"/>
</dbReference>
<organism evidence="5 6">
    <name type="scientific">Treponema pedis</name>
    <dbReference type="NCBI Taxonomy" id="409322"/>
    <lineage>
        <taxon>Bacteria</taxon>
        <taxon>Pseudomonadati</taxon>
        <taxon>Spirochaetota</taxon>
        <taxon>Spirochaetia</taxon>
        <taxon>Spirochaetales</taxon>
        <taxon>Treponemataceae</taxon>
        <taxon>Treponema</taxon>
    </lineage>
</organism>
<evidence type="ECO:0000256" key="2">
    <source>
        <dbReference type="ARBA" id="ARBA00022803"/>
    </source>
</evidence>
<dbReference type="EMBL" id="CP061839">
    <property type="protein sequence ID" value="QOW60402.1"/>
    <property type="molecule type" value="Genomic_DNA"/>
</dbReference>
<dbReference type="SUPFAM" id="SSF48452">
    <property type="entry name" value="TPR-like"/>
    <property type="match status" value="1"/>
</dbReference>
<keyword evidence="4" id="KW-0732">Signal</keyword>
<accession>A0A7S6WNL3</accession>
<feature type="repeat" description="TPR" evidence="3">
    <location>
        <begin position="36"/>
        <end position="69"/>
    </location>
</feature>
<dbReference type="Proteomes" id="UP000593915">
    <property type="component" value="Chromosome"/>
</dbReference>
<feature type="signal peptide" evidence="4">
    <location>
        <begin position="1"/>
        <end position="19"/>
    </location>
</feature>
<dbReference type="Pfam" id="PF13414">
    <property type="entry name" value="TPR_11"/>
    <property type="match status" value="1"/>
</dbReference>
<dbReference type="InterPro" id="IPR051012">
    <property type="entry name" value="CellSynth/LPSAsmb/PSIAsmb"/>
</dbReference>
<name>A0A7S6WNL3_9SPIR</name>
<evidence type="ECO:0000256" key="4">
    <source>
        <dbReference type="SAM" id="SignalP"/>
    </source>
</evidence>
<dbReference type="PROSITE" id="PS50005">
    <property type="entry name" value="TPR"/>
    <property type="match status" value="1"/>
</dbReference>
<proteinExistence type="predicted"/>
<dbReference type="AlphaFoldDB" id="A0A7S6WNL3"/>
<dbReference type="RefSeq" id="WP_194075938.1">
    <property type="nucleotide sequence ID" value="NZ_CP061839.1"/>
</dbReference>